<protein>
    <recommendedName>
        <fullName evidence="3">LysM domain-containing protein</fullName>
    </recommendedName>
</protein>
<feature type="compositionally biased region" description="Pro residues" evidence="1">
    <location>
        <begin position="343"/>
        <end position="356"/>
    </location>
</feature>
<dbReference type="InterPro" id="IPR052196">
    <property type="entry name" value="Bact_Kbp"/>
</dbReference>
<gene>
    <name evidence="4" type="ORF">DWB77_00094</name>
</gene>
<keyword evidence="2" id="KW-0812">Transmembrane</keyword>
<evidence type="ECO:0000256" key="2">
    <source>
        <dbReference type="SAM" id="Phobius"/>
    </source>
</evidence>
<dbReference type="PANTHER" id="PTHR34700">
    <property type="entry name" value="POTASSIUM BINDING PROTEIN KBP"/>
    <property type="match status" value="1"/>
</dbReference>
<keyword evidence="2" id="KW-1133">Transmembrane helix</keyword>
<dbReference type="Proteomes" id="UP000271554">
    <property type="component" value="Chromosome"/>
</dbReference>
<evidence type="ECO:0000313" key="5">
    <source>
        <dbReference type="Proteomes" id="UP000271554"/>
    </source>
</evidence>
<dbReference type="PANTHER" id="PTHR34700:SF4">
    <property type="entry name" value="PHAGE-LIKE ELEMENT PBSX PROTEIN XKDP"/>
    <property type="match status" value="1"/>
</dbReference>
<name>A0A387HB41_9ACTN</name>
<feature type="region of interest" description="Disordered" evidence="1">
    <location>
        <begin position="822"/>
        <end position="875"/>
    </location>
</feature>
<dbReference type="PROSITE" id="PS51782">
    <property type="entry name" value="LYSM"/>
    <property type="match status" value="1"/>
</dbReference>
<dbReference type="InterPro" id="IPR036779">
    <property type="entry name" value="LysM_dom_sf"/>
</dbReference>
<dbReference type="Pfam" id="PF01476">
    <property type="entry name" value="LysM"/>
    <property type="match status" value="1"/>
</dbReference>
<feature type="transmembrane region" description="Helical" evidence="2">
    <location>
        <begin position="66"/>
        <end position="88"/>
    </location>
</feature>
<evidence type="ECO:0000256" key="1">
    <source>
        <dbReference type="SAM" id="MobiDB-lite"/>
    </source>
</evidence>
<feature type="domain" description="LysM" evidence="3">
    <location>
        <begin position="264"/>
        <end position="320"/>
    </location>
</feature>
<evidence type="ECO:0000313" key="4">
    <source>
        <dbReference type="EMBL" id="AYG77987.1"/>
    </source>
</evidence>
<feature type="compositionally biased region" description="Pro residues" evidence="1">
    <location>
        <begin position="323"/>
        <end position="333"/>
    </location>
</feature>
<reference evidence="4 5" key="1">
    <citation type="submission" date="2018-10" db="EMBL/GenBank/DDBJ databases">
        <title>Relationship between Morphology and Antimicrobial Activity in Streptomyces.</title>
        <authorList>
            <person name="Kang H.J."/>
            <person name="Kim S.B."/>
        </authorList>
    </citation>
    <scope>NUCLEOTIDE SEQUENCE [LARGE SCALE GENOMIC DNA]</scope>
    <source>
        <strain evidence="4 5">BH38</strain>
    </source>
</reference>
<sequence>MALPRPASRLRTLSAVLRALAALLTLAALLAGLPWLLWQATAALLPGGMDALSHLFTRSDTTNVALLFVAAIGWTGWLSFVVSLLVEIPARLSGRSAPRLPGLRLSQRAAATLVGSILVLLPTGTALAAPATAHAVTAAQLPVQNFPAATAQLAQPATSTAPAADTSPAPAAQHTYTVRAVRPAESLWSIAEHLTGHGELYTTIAAANEGRTMADGTTFRTNSPIQPGWILQLPAGLPLLNPTPVHAQPTSTTPAANTPASTPHRHLVRPGDSLWTIAEREYHDGARYQEIFDANRDKPQPTGGRLSDPDELEVGWSLDIPTPAAPAPAPAPESPGHIAAPTPGIPAPGPAAPRPATPHDTPRAQGSSAAPAPPTATPAQPAPSTPEPPTGSANSASRPPTPAPSTTPSTPATPTTPPAVQPSPSTRQHIQLTTVAGAFALLAAAITGALTLRRILQRRRRAPGETIAIAEETTLAAAQLSEAAHPTLADELDLALRTLAHHAQADNRPLPVIRAARISGQAIEVLPGAADTDAQPPFVEGNDSWWVLPTTAALLSREEATSITAPYPLLTTIGATEDDSVVLLNLAHPRIVLLEGAAEQIREVCISIALELGMSPWAAHVEIVTLGFGDELPHLLPTSRIAHKREPAHAVRDLGDWMLTAYQQPEETAQPYLLLCAAELDSDTAWQLAEALDKAGGLSVTLVAPAAQTSQHFPDAEILDASTSALQDLDTLGLPLRLQRLDEAAFQQIAGQLRISGQPPLPAEGAWQNVPAEPATTPATAAPAAAESPCVVPDAEDTTQDPAPANLGAFPALVSASTDPAALHLAPTGPPPSSPRPADAPATSSTEAEASEPAPCTRNPAPTAHEETDRRDPAQTRDLHAPEISVLGPVHVPGLSSSGHGPRTAQLAALLFFKPGRSADTLCADMDPLNPWSKKTLDSRIGDLRRSFGDDPHGTPYVPRRTAREDPYRLSPHVRCDWTRFTQLAEQALAGGPAYVHDLERALHLVRGKPFGASPPPWAEPHQQEMTTRIIDIAHTIAIWRMTPGPHHDLAAARQAVATGLEVDETAEILYRDWLRIEHAAGNRPGLFTISTRVQQISRDNRIPLDPETEHLIDHLLGAGQRAHGF</sequence>
<proteinExistence type="predicted"/>
<feature type="region of interest" description="Disordered" evidence="1">
    <location>
        <begin position="289"/>
        <end position="426"/>
    </location>
</feature>
<evidence type="ECO:0000259" key="3">
    <source>
        <dbReference type="PROSITE" id="PS51782"/>
    </source>
</evidence>
<dbReference type="InterPro" id="IPR018392">
    <property type="entry name" value="LysM"/>
</dbReference>
<feature type="compositionally biased region" description="Low complexity" evidence="1">
    <location>
        <begin position="771"/>
        <end position="787"/>
    </location>
</feature>
<feature type="region of interest" description="Disordered" evidence="1">
    <location>
        <begin position="241"/>
        <end position="270"/>
    </location>
</feature>
<accession>A0A387HB41</accession>
<organism evidence="4 5">
    <name type="scientific">Streptomyces hundungensis</name>
    <dbReference type="NCBI Taxonomy" id="1077946"/>
    <lineage>
        <taxon>Bacteria</taxon>
        <taxon>Bacillati</taxon>
        <taxon>Actinomycetota</taxon>
        <taxon>Actinomycetes</taxon>
        <taxon>Kitasatosporales</taxon>
        <taxon>Streptomycetaceae</taxon>
        <taxon>Streptomyces</taxon>
    </lineage>
</organism>
<dbReference type="RefSeq" id="WP_120719374.1">
    <property type="nucleotide sequence ID" value="NZ_CP032698.1"/>
</dbReference>
<dbReference type="EMBL" id="CP032698">
    <property type="protein sequence ID" value="AYG77987.1"/>
    <property type="molecule type" value="Genomic_DNA"/>
</dbReference>
<keyword evidence="5" id="KW-1185">Reference proteome</keyword>
<dbReference type="Gene3D" id="3.10.350.10">
    <property type="entry name" value="LysM domain"/>
    <property type="match status" value="2"/>
</dbReference>
<feature type="compositionally biased region" description="Low complexity" evidence="1">
    <location>
        <begin position="836"/>
        <end position="857"/>
    </location>
</feature>
<dbReference type="SMART" id="SM01043">
    <property type="entry name" value="BTAD"/>
    <property type="match status" value="1"/>
</dbReference>
<dbReference type="CDD" id="cd00118">
    <property type="entry name" value="LysM"/>
    <property type="match status" value="1"/>
</dbReference>
<dbReference type="OrthoDB" id="8444614at2"/>
<feature type="compositionally biased region" description="Pro residues" evidence="1">
    <location>
        <begin position="371"/>
        <end position="389"/>
    </location>
</feature>
<dbReference type="SMART" id="SM00257">
    <property type="entry name" value="LysM"/>
    <property type="match status" value="1"/>
</dbReference>
<dbReference type="AlphaFoldDB" id="A0A387HB41"/>
<feature type="compositionally biased region" description="Low complexity" evidence="1">
    <location>
        <begin position="247"/>
        <end position="262"/>
    </location>
</feature>
<keyword evidence="2" id="KW-0472">Membrane</keyword>
<feature type="compositionally biased region" description="Basic and acidic residues" evidence="1">
    <location>
        <begin position="864"/>
        <end position="875"/>
    </location>
</feature>
<dbReference type="InterPro" id="IPR005158">
    <property type="entry name" value="BTAD"/>
</dbReference>
<dbReference type="KEGG" id="shun:DWB77_00094"/>
<feature type="transmembrane region" description="Helical" evidence="2">
    <location>
        <begin position="109"/>
        <end position="129"/>
    </location>
</feature>
<feature type="region of interest" description="Disordered" evidence="1">
    <location>
        <begin position="760"/>
        <end position="807"/>
    </location>
</feature>